<keyword evidence="1" id="KW-1133">Transmembrane helix</keyword>
<sequence>MAASRMSLRIWDSWLLSLLLLSSVSGQETDTPGFTTPPVFSNTVRKTTSNLDVTTSQALNSSVGTNNTLANDTVSYKSLNNSSVSNDTSATKSELKNVTVNSTSLSSDLSKVVKIMSTTIADTSEELTTDTNQLTSDKSTVVADLPFSKETDFEDYNGDNDEYVNGDDNEKDANLDVVLSNVEDEDRNYEDTAYGTNNNVKEETESDADGDSHFFIHLVVIGFLIAIIYITYHNKRKIFLLIQKKRWRDGLCSKNAGYRRLDQNVNEAMPSLKMTKDYVF</sequence>
<keyword evidence="4" id="KW-1185">Reference proteome</keyword>
<dbReference type="Pfam" id="PF17818">
    <property type="entry name" value="KCT2"/>
    <property type="match status" value="1"/>
</dbReference>
<reference evidence="3" key="1">
    <citation type="submission" date="2022-03" db="EMBL/GenBank/DDBJ databases">
        <authorList>
            <person name="Alioto T."/>
            <person name="Alioto T."/>
            <person name="Gomez Garrido J."/>
        </authorList>
    </citation>
    <scope>NUCLEOTIDE SEQUENCE</scope>
</reference>
<feature type="signal peptide" evidence="2">
    <location>
        <begin position="1"/>
        <end position="26"/>
    </location>
</feature>
<dbReference type="PANTHER" id="PTHR16502">
    <property type="entry name" value="KERATINOCYTE-ASSOCIATED TRANSMEMBRANE PROTEIN 2"/>
    <property type="match status" value="1"/>
</dbReference>
<accession>A0AAD1RST1</accession>
<evidence type="ECO:0000256" key="1">
    <source>
        <dbReference type="SAM" id="Phobius"/>
    </source>
</evidence>
<dbReference type="Proteomes" id="UP001295444">
    <property type="component" value="Chromosome 03"/>
</dbReference>
<proteinExistence type="predicted"/>
<dbReference type="EMBL" id="OW240914">
    <property type="protein sequence ID" value="CAH2276793.1"/>
    <property type="molecule type" value="Genomic_DNA"/>
</dbReference>
<name>A0AAD1RST1_PELCU</name>
<organism evidence="3 4">
    <name type="scientific">Pelobates cultripes</name>
    <name type="common">Western spadefoot toad</name>
    <dbReference type="NCBI Taxonomy" id="61616"/>
    <lineage>
        <taxon>Eukaryota</taxon>
        <taxon>Metazoa</taxon>
        <taxon>Chordata</taxon>
        <taxon>Craniata</taxon>
        <taxon>Vertebrata</taxon>
        <taxon>Euteleostomi</taxon>
        <taxon>Amphibia</taxon>
        <taxon>Batrachia</taxon>
        <taxon>Anura</taxon>
        <taxon>Pelobatoidea</taxon>
        <taxon>Pelobatidae</taxon>
        <taxon>Pelobates</taxon>
    </lineage>
</organism>
<evidence type="ECO:0008006" key="5">
    <source>
        <dbReference type="Google" id="ProtNLM"/>
    </source>
</evidence>
<keyword evidence="1" id="KW-0812">Transmembrane</keyword>
<evidence type="ECO:0000256" key="2">
    <source>
        <dbReference type="SAM" id="SignalP"/>
    </source>
</evidence>
<dbReference type="InterPro" id="IPR037645">
    <property type="entry name" value="KCT2"/>
</dbReference>
<keyword evidence="1" id="KW-0472">Membrane</keyword>
<dbReference type="PANTHER" id="PTHR16502:SF0">
    <property type="entry name" value="KERATINOCYTE-ASSOCIATED TRANSMEMBRANE PROTEIN 2"/>
    <property type="match status" value="1"/>
</dbReference>
<dbReference type="AlphaFoldDB" id="A0AAD1RST1"/>
<evidence type="ECO:0000313" key="3">
    <source>
        <dbReference type="EMBL" id="CAH2276793.1"/>
    </source>
</evidence>
<feature type="chain" id="PRO_5042030899" description="Keratinocyte-associated transmembrane protein 2" evidence="2">
    <location>
        <begin position="27"/>
        <end position="280"/>
    </location>
</feature>
<gene>
    <name evidence="3" type="ORF">PECUL_23A016428</name>
</gene>
<feature type="transmembrane region" description="Helical" evidence="1">
    <location>
        <begin position="214"/>
        <end position="232"/>
    </location>
</feature>
<evidence type="ECO:0000313" key="4">
    <source>
        <dbReference type="Proteomes" id="UP001295444"/>
    </source>
</evidence>
<keyword evidence="2" id="KW-0732">Signal</keyword>
<protein>
    <recommendedName>
        <fullName evidence="5">Keratinocyte-associated transmembrane protein 2</fullName>
    </recommendedName>
</protein>